<comment type="caution">
    <text evidence="3">The sequence shown here is derived from an EMBL/GenBank/DDBJ whole genome shotgun (WGS) entry which is preliminary data.</text>
</comment>
<feature type="compositionally biased region" description="Low complexity" evidence="1">
    <location>
        <begin position="12"/>
        <end position="32"/>
    </location>
</feature>
<accession>A0AAN6ZSJ7</accession>
<name>A0AAN6ZSJ7_9PEZI</name>
<feature type="domain" description="Heterokaryon incompatibility" evidence="2">
    <location>
        <begin position="336"/>
        <end position="434"/>
    </location>
</feature>
<evidence type="ECO:0000256" key="1">
    <source>
        <dbReference type="SAM" id="MobiDB-lite"/>
    </source>
</evidence>
<dbReference type="PANTHER" id="PTHR33112">
    <property type="entry name" value="DOMAIN PROTEIN, PUTATIVE-RELATED"/>
    <property type="match status" value="1"/>
</dbReference>
<reference evidence="3" key="2">
    <citation type="submission" date="2023-05" db="EMBL/GenBank/DDBJ databases">
        <authorList>
            <consortium name="Lawrence Berkeley National Laboratory"/>
            <person name="Steindorff A."/>
            <person name="Hensen N."/>
            <person name="Bonometti L."/>
            <person name="Westerberg I."/>
            <person name="Brannstrom I.O."/>
            <person name="Guillou S."/>
            <person name="Cros-Aarteil S."/>
            <person name="Calhoun S."/>
            <person name="Haridas S."/>
            <person name="Kuo A."/>
            <person name="Mondo S."/>
            <person name="Pangilinan J."/>
            <person name="Riley R."/>
            <person name="Labutti K."/>
            <person name="Andreopoulos B."/>
            <person name="Lipzen A."/>
            <person name="Chen C."/>
            <person name="Yanf M."/>
            <person name="Daum C."/>
            <person name="Ng V."/>
            <person name="Clum A."/>
            <person name="Ohm R."/>
            <person name="Martin F."/>
            <person name="Silar P."/>
            <person name="Natvig D."/>
            <person name="Lalanne C."/>
            <person name="Gautier V."/>
            <person name="Ament-Velasquez S.L."/>
            <person name="Kruys A."/>
            <person name="Hutchinson M.I."/>
            <person name="Powell A.J."/>
            <person name="Barry K."/>
            <person name="Miller A.N."/>
            <person name="Grigoriev I.V."/>
            <person name="Debuchy R."/>
            <person name="Gladieux P."/>
            <person name="Thoren M.H."/>
            <person name="Johannesson H."/>
        </authorList>
    </citation>
    <scope>NUCLEOTIDE SEQUENCE</scope>
    <source>
        <strain evidence="3">CBS 538.74</strain>
    </source>
</reference>
<dbReference type="EMBL" id="MU857295">
    <property type="protein sequence ID" value="KAK4148643.1"/>
    <property type="molecule type" value="Genomic_DNA"/>
</dbReference>
<dbReference type="AlphaFoldDB" id="A0AAN6ZSJ7"/>
<evidence type="ECO:0000313" key="3">
    <source>
        <dbReference type="EMBL" id="KAK4148643.1"/>
    </source>
</evidence>
<feature type="region of interest" description="Disordered" evidence="1">
    <location>
        <begin position="555"/>
        <end position="592"/>
    </location>
</feature>
<organism evidence="3 4">
    <name type="scientific">Chaetomidium leptoderma</name>
    <dbReference type="NCBI Taxonomy" id="669021"/>
    <lineage>
        <taxon>Eukaryota</taxon>
        <taxon>Fungi</taxon>
        <taxon>Dikarya</taxon>
        <taxon>Ascomycota</taxon>
        <taxon>Pezizomycotina</taxon>
        <taxon>Sordariomycetes</taxon>
        <taxon>Sordariomycetidae</taxon>
        <taxon>Sordariales</taxon>
        <taxon>Chaetomiaceae</taxon>
        <taxon>Chaetomidium</taxon>
    </lineage>
</organism>
<reference evidence="3" key="1">
    <citation type="journal article" date="2023" name="Mol. Phylogenet. Evol.">
        <title>Genome-scale phylogeny and comparative genomics of the fungal order Sordariales.</title>
        <authorList>
            <person name="Hensen N."/>
            <person name="Bonometti L."/>
            <person name="Westerberg I."/>
            <person name="Brannstrom I.O."/>
            <person name="Guillou S."/>
            <person name="Cros-Aarteil S."/>
            <person name="Calhoun S."/>
            <person name="Haridas S."/>
            <person name="Kuo A."/>
            <person name="Mondo S."/>
            <person name="Pangilinan J."/>
            <person name="Riley R."/>
            <person name="LaButti K."/>
            <person name="Andreopoulos B."/>
            <person name="Lipzen A."/>
            <person name="Chen C."/>
            <person name="Yan M."/>
            <person name="Daum C."/>
            <person name="Ng V."/>
            <person name="Clum A."/>
            <person name="Steindorff A."/>
            <person name="Ohm R.A."/>
            <person name="Martin F."/>
            <person name="Silar P."/>
            <person name="Natvig D.O."/>
            <person name="Lalanne C."/>
            <person name="Gautier V."/>
            <person name="Ament-Velasquez S.L."/>
            <person name="Kruys A."/>
            <person name="Hutchinson M.I."/>
            <person name="Powell A.J."/>
            <person name="Barry K."/>
            <person name="Miller A.N."/>
            <person name="Grigoriev I.V."/>
            <person name="Debuchy R."/>
            <person name="Gladieux P."/>
            <person name="Hiltunen Thoren M."/>
            <person name="Johannesson H."/>
        </authorList>
    </citation>
    <scope>NUCLEOTIDE SEQUENCE</scope>
    <source>
        <strain evidence="3">CBS 538.74</strain>
    </source>
</reference>
<dbReference type="Pfam" id="PF06985">
    <property type="entry name" value="HET"/>
    <property type="match status" value="1"/>
</dbReference>
<protein>
    <recommendedName>
        <fullName evidence="2">Heterokaryon incompatibility domain-containing protein</fullName>
    </recommendedName>
</protein>
<gene>
    <name evidence="3" type="ORF">C8A00DRAFT_38782</name>
</gene>
<evidence type="ECO:0000313" key="4">
    <source>
        <dbReference type="Proteomes" id="UP001302745"/>
    </source>
</evidence>
<feature type="compositionally biased region" description="Low complexity" evidence="1">
    <location>
        <begin position="570"/>
        <end position="581"/>
    </location>
</feature>
<feature type="compositionally biased region" description="Polar residues" evidence="1">
    <location>
        <begin position="1"/>
        <end position="11"/>
    </location>
</feature>
<dbReference type="InterPro" id="IPR010730">
    <property type="entry name" value="HET"/>
</dbReference>
<proteinExistence type="predicted"/>
<keyword evidence="4" id="KW-1185">Reference proteome</keyword>
<dbReference type="Proteomes" id="UP001302745">
    <property type="component" value="Unassembled WGS sequence"/>
</dbReference>
<feature type="region of interest" description="Disordered" evidence="1">
    <location>
        <begin position="1"/>
        <end position="34"/>
    </location>
</feature>
<evidence type="ECO:0000259" key="2">
    <source>
        <dbReference type="Pfam" id="PF06985"/>
    </source>
</evidence>
<sequence length="988" mass="109473">MSSGSFNFNSAPQGAQPFSFSSPPQGSQPFNFNSALQGAQPFSFNSAPGPSQPFNFNTPLQSASFTFSSAPTGNNPFQFTGPIPPPTNPPKPTLCTNCAALDLETAFARAHSLYEGARRRANTRQLVTCRAPNGTVYLRDFYFVTSLGHRLTTAESPATGKCKLCAFFKQHITTTTGDERTTTYTVLAICSSESPLFQPPRKDPSGNWVRRDGWDEELEYNVFLAVVPDVEGVPRTGLPLRWLETELPRHGGIYRLTKPLAGGERPRVTLPRALPAGVDLNWARRWLRVCGRNHGVAGGGCCGPDKPPGATMRGFRVIDCTQAPPVVVEVPWSEKYVAVSYVWGPSTEDWPPTVTDAVHMTKEMGERYLWVDRLCIDQTNVDEKMALISRMDDIYAGAEFTIVNAAGDARTGLPGVLGTQRTVQPRVELAIKPEANSIAATNSEDAYLELLNVPEAEYNKETEGHRMWLDNFRHGLNNVMKIDLNELLAVGNTKDRAKQYGISVDHLDFFEDSAQQLNIPFDEFMEKQQQLATRIGITLPELVPWLQRKVAADAGAPIPDNQPLPPLDRPSQQSQSTTTSPSKPPVPLPLGLTPNKTTLISTMPEPRHTIRQSIWATRGWTYQEGVLATRRIVFTPDQLYWECNGMALAETLELPMKTLHVLSTDRTHRHFADYVLSGVFRGSDSSRHGGGGAVPEMQYGFREEGDKGVDGEVQRLDAHVRAFTGRRLTDGGGFVECFFRRGREGVPVWVGGFADGGTPALGHTFACSVSVWFHVARPVQRRAEFGVSEDEDDEDDEDNQGDNAHVDFFMAMLKPEWVKSVDMLWSAQMVLHSEDGSHSTLVSGHVPNLDEFAGGKNAGKKWLLTIKDPLVLKHLYLMHSSYGGWKRLMGKAVELHLSVPMTEEELTAGHKAGSLVSVLIFASRVPFVWDGRARFLILRKAGDAGERWERIGRLALTMEEWMMSKYKDSGDMVKDLPVRKFGKDITLV</sequence>
<dbReference type="PANTHER" id="PTHR33112:SF1">
    <property type="entry name" value="HETEROKARYON INCOMPATIBILITY DOMAIN-CONTAINING PROTEIN"/>
    <property type="match status" value="1"/>
</dbReference>